<dbReference type="GO" id="GO:0005886">
    <property type="term" value="C:plasma membrane"/>
    <property type="evidence" value="ECO:0007669"/>
    <property type="project" value="UniProtKB-SubCell"/>
</dbReference>
<evidence type="ECO:0000256" key="16">
    <source>
        <dbReference type="PIRSR" id="PIRSR603373-2"/>
    </source>
</evidence>
<evidence type="ECO:0000256" key="15">
    <source>
        <dbReference type="PIRSR" id="PIRSR603373-1"/>
    </source>
</evidence>
<feature type="domain" description="FeoB-type G" evidence="19">
    <location>
        <begin position="36"/>
        <end position="198"/>
    </location>
</feature>
<evidence type="ECO:0000256" key="13">
    <source>
        <dbReference type="ARBA" id="ARBA00031200"/>
    </source>
</evidence>
<comment type="function">
    <text evidence="1 17">Probable transporter of a GTP-driven Fe(2+) uptake system.</text>
</comment>
<accession>A0AAU8GDN4</accession>
<evidence type="ECO:0000256" key="3">
    <source>
        <dbReference type="ARBA" id="ARBA00022448"/>
    </source>
</evidence>
<feature type="binding site" evidence="15">
    <location>
        <begin position="89"/>
        <end position="92"/>
    </location>
    <ligand>
        <name>GTP</name>
        <dbReference type="ChEBI" id="CHEBI:37565"/>
        <label>1</label>
    </ligand>
</feature>
<feature type="transmembrane region" description="Helical" evidence="17">
    <location>
        <begin position="491"/>
        <end position="510"/>
    </location>
</feature>
<feature type="transmembrane region" description="Helical" evidence="17">
    <location>
        <begin position="621"/>
        <end position="642"/>
    </location>
</feature>
<keyword evidence="10" id="KW-0406">Ion transport</keyword>
<reference evidence="20" key="1">
    <citation type="submission" date="2024-06" db="EMBL/GenBank/DDBJ databases">
        <title>A Novel Isolate, Dehalogenimonas sp. Strain 4OHTPN, Dechlorinates Aromatic 4 Hydroxy chlorothalonil by a Novel Reductive Dehalogenase.</title>
        <authorList>
            <person name="Liu G."/>
        </authorList>
    </citation>
    <scope>NUCLEOTIDE SEQUENCE</scope>
    <source>
        <strain evidence="20">4OHTPN</strain>
    </source>
</reference>
<keyword evidence="12 17" id="KW-0472">Membrane</keyword>
<evidence type="ECO:0000256" key="18">
    <source>
        <dbReference type="SAM" id="MobiDB-lite"/>
    </source>
</evidence>
<dbReference type="AlphaFoldDB" id="A0AAU8GDN4"/>
<dbReference type="Gene3D" id="3.40.50.300">
    <property type="entry name" value="P-loop containing nucleotide triphosphate hydrolases"/>
    <property type="match status" value="1"/>
</dbReference>
<dbReference type="NCBIfam" id="TIGR00231">
    <property type="entry name" value="small_GTP"/>
    <property type="match status" value="1"/>
</dbReference>
<feature type="transmembrane region" description="Helical" evidence="17">
    <location>
        <begin position="428"/>
        <end position="451"/>
    </location>
</feature>
<dbReference type="InterPro" id="IPR003373">
    <property type="entry name" value="Fe2_transport_prot-B"/>
</dbReference>
<evidence type="ECO:0000256" key="10">
    <source>
        <dbReference type="ARBA" id="ARBA00023065"/>
    </source>
</evidence>
<dbReference type="SUPFAM" id="SSF52540">
    <property type="entry name" value="P-loop containing nucleoside triphosphate hydrolases"/>
    <property type="match status" value="1"/>
</dbReference>
<feature type="transmembrane region" description="Helical" evidence="17">
    <location>
        <begin position="463"/>
        <end position="485"/>
    </location>
</feature>
<organism evidence="20">
    <name type="scientific">Dehalogenimonas sp. 4OHTPN</name>
    <dbReference type="NCBI Taxonomy" id="3166643"/>
    <lineage>
        <taxon>Bacteria</taxon>
        <taxon>Bacillati</taxon>
        <taxon>Chloroflexota</taxon>
        <taxon>Dehalococcoidia</taxon>
        <taxon>Dehalococcoidales</taxon>
        <taxon>Dehalococcoidaceae</taxon>
        <taxon>Dehalogenimonas</taxon>
    </lineage>
</organism>
<dbReference type="GO" id="GO:0015093">
    <property type="term" value="F:ferrous iron transmembrane transporter activity"/>
    <property type="evidence" value="ECO:0007669"/>
    <property type="project" value="UniProtKB-UniRule"/>
</dbReference>
<dbReference type="GO" id="GO:0005525">
    <property type="term" value="F:GTP binding"/>
    <property type="evidence" value="ECO:0007669"/>
    <property type="project" value="UniProtKB-KW"/>
</dbReference>
<feature type="transmembrane region" description="Helical" evidence="17">
    <location>
        <begin position="389"/>
        <end position="408"/>
    </location>
</feature>
<dbReference type="InterPro" id="IPR041069">
    <property type="entry name" value="FeoB_Cyto"/>
</dbReference>
<dbReference type="InterPro" id="IPR006073">
    <property type="entry name" value="GTP-bd"/>
</dbReference>
<keyword evidence="3 17" id="KW-0813">Transport</keyword>
<name>A0AAU8GDN4_9CHLR</name>
<dbReference type="PANTHER" id="PTHR43185">
    <property type="entry name" value="FERROUS IRON TRANSPORT PROTEIN B"/>
    <property type="match status" value="1"/>
</dbReference>
<evidence type="ECO:0000256" key="17">
    <source>
        <dbReference type="RuleBase" id="RU362098"/>
    </source>
</evidence>
<dbReference type="InterPro" id="IPR027417">
    <property type="entry name" value="P-loop_NTPase"/>
</dbReference>
<dbReference type="InterPro" id="IPR005225">
    <property type="entry name" value="Small_GTP-bd"/>
</dbReference>
<feature type="transmembrane region" description="Helical" evidence="17">
    <location>
        <begin position="321"/>
        <end position="346"/>
    </location>
</feature>
<sequence>MSTKRPDSFDTPVESCPACHGPRPEKQRRLDSARSALKVALVGSPNVGKSSVFHALTGRRVIISNYPGTTVDIFRGQAIFSNRPVEVIDTPGMYSLHSITEEERVARAILLQEKPDVVLHVIDAKNLERMLPMTFQLIEAGLPVIVVLNMMDEAAAHGIGINTGKLAAELGVPVIGTAASLGRGITELKQAILRYQTISLALPIVYDALIENAVADLKPLVNGSPPAERISSRSIALLLLREDEQIRQSVVSEVSVGSQIDAIVDRARLSMNQAPAYVLALAQQRAATKLAASVMSRQASGKLRFGERLSRAMMHPFTGGLILAAVLYAMYFIVGVFGAGTLVGLLEERVFGGLINPFFQNTLQDLIPVQIISDLFVGDYGIITLGITYAIGIILPIVSTFFIVFSMIEDSGYLPRLAMLIDRVFKFIGLNGRAVIPIVLGLGCDTMATIVTRTQETKRERVITTLLLALAIPCSAQLGVIFGILSVSSGMLLTWLGVVGAVFVLVGWLASRIIPGQRACFYMEVPPLRLPRLSNVLQKTYARLEWYLKEVIPFFIVASVVLWAGDAVGLLGILISGLTPVVEFVGIPAEAAVAFVIGFFRRDFGAAGLYDLTAQGLLFGNALLVSAVVMTLFVPCIAQFMVMIKERGWKTAVAIAGFIFPFAFLVGLGLDRALKLLGVNL</sequence>
<gene>
    <name evidence="20" type="primary">feoB</name>
    <name evidence="20" type="ORF">ABV300_02870</name>
</gene>
<feature type="binding site" evidence="16">
    <location>
        <position position="57"/>
    </location>
    <ligand>
        <name>Mg(2+)</name>
        <dbReference type="ChEBI" id="CHEBI:18420"/>
        <label>2</label>
    </ligand>
</feature>
<feature type="transmembrane region" description="Helical" evidence="17">
    <location>
        <begin position="551"/>
        <end position="575"/>
    </location>
</feature>
<dbReference type="EMBL" id="CP159307">
    <property type="protein sequence ID" value="XCH33833.1"/>
    <property type="molecule type" value="Genomic_DNA"/>
</dbReference>
<comment type="subcellular location">
    <subcellularLocation>
        <location evidence="17">Cell inner membrane</location>
        <topology evidence="17">Multi-pass membrane protein</topology>
    </subcellularLocation>
    <subcellularLocation>
        <location evidence="2">Cell membrane</location>
        <topology evidence="2">Multi-pass membrane protein</topology>
    </subcellularLocation>
</comment>
<keyword evidence="8 17" id="KW-1133">Transmembrane helix</keyword>
<feature type="transmembrane region" description="Helical" evidence="17">
    <location>
        <begin position="581"/>
        <end position="600"/>
    </location>
</feature>
<dbReference type="InterPro" id="IPR011642">
    <property type="entry name" value="Gate_dom"/>
</dbReference>
<keyword evidence="6 17" id="KW-0812">Transmembrane</keyword>
<feature type="binding site" evidence="15">
    <location>
        <begin position="149"/>
        <end position="152"/>
    </location>
    <ligand>
        <name>GTP</name>
        <dbReference type="ChEBI" id="CHEBI:37565"/>
        <label>1</label>
    </ligand>
</feature>
<feature type="region of interest" description="Disordered" evidence="18">
    <location>
        <begin position="1"/>
        <end position="26"/>
    </location>
</feature>
<keyword evidence="16" id="KW-0479">Metal-binding</keyword>
<dbReference type="GO" id="GO:0046872">
    <property type="term" value="F:metal ion binding"/>
    <property type="evidence" value="ECO:0007669"/>
    <property type="project" value="UniProtKB-KW"/>
</dbReference>
<dbReference type="InterPro" id="IPR030389">
    <property type="entry name" value="G_FEOB_dom"/>
</dbReference>
<evidence type="ECO:0000256" key="1">
    <source>
        <dbReference type="ARBA" id="ARBA00003926"/>
    </source>
</evidence>
<dbReference type="Pfam" id="PF07670">
    <property type="entry name" value="Gate"/>
    <property type="match status" value="2"/>
</dbReference>
<feature type="transmembrane region" description="Helical" evidence="17">
    <location>
        <begin position="648"/>
        <end position="670"/>
    </location>
</feature>
<keyword evidence="16" id="KW-0460">Magnesium</keyword>
<evidence type="ECO:0000259" key="19">
    <source>
        <dbReference type="PROSITE" id="PS51711"/>
    </source>
</evidence>
<dbReference type="PROSITE" id="PS51711">
    <property type="entry name" value="G_FEOB"/>
    <property type="match status" value="1"/>
</dbReference>
<evidence type="ECO:0000256" key="5">
    <source>
        <dbReference type="ARBA" id="ARBA00022496"/>
    </source>
</evidence>
<dbReference type="PRINTS" id="PR00326">
    <property type="entry name" value="GTP1OBG"/>
</dbReference>
<dbReference type="Pfam" id="PF02421">
    <property type="entry name" value="FeoB_N"/>
    <property type="match status" value="1"/>
</dbReference>
<feature type="binding site" evidence="16">
    <location>
        <position position="58"/>
    </location>
    <ligand>
        <name>Mg(2+)</name>
        <dbReference type="ChEBI" id="CHEBI:18420"/>
        <label>2</label>
    </ligand>
</feature>
<evidence type="ECO:0000313" key="20">
    <source>
        <dbReference type="EMBL" id="XCH33833.1"/>
    </source>
</evidence>
<keyword evidence="11 15" id="KW-0342">GTP-binding</keyword>
<evidence type="ECO:0000256" key="8">
    <source>
        <dbReference type="ARBA" id="ARBA00022989"/>
    </source>
</evidence>
<protein>
    <recommendedName>
        <fullName evidence="13 14">Ferrous iron transport protein B</fullName>
    </recommendedName>
</protein>
<dbReference type="NCBIfam" id="TIGR00437">
    <property type="entry name" value="feoB"/>
    <property type="match status" value="1"/>
</dbReference>
<evidence type="ECO:0000256" key="7">
    <source>
        <dbReference type="ARBA" id="ARBA00022741"/>
    </source>
</evidence>
<dbReference type="RefSeq" id="WP_353715025.1">
    <property type="nucleotide sequence ID" value="NZ_CP159307.1"/>
</dbReference>
<dbReference type="InterPro" id="IPR011640">
    <property type="entry name" value="Fe2_transport_prot_B_C"/>
</dbReference>
<evidence type="ECO:0000256" key="9">
    <source>
        <dbReference type="ARBA" id="ARBA00023004"/>
    </source>
</evidence>
<keyword evidence="7 15" id="KW-0547">Nucleotide-binding</keyword>
<comment type="similarity">
    <text evidence="17">Belongs to the TRAFAC class TrmE-Era-EngA-EngB-Septin-like GTPase superfamily. FeoB GTPase (TC 9.A.8) family.</text>
</comment>
<keyword evidence="9 17" id="KW-0408">Iron</keyword>
<proteinExistence type="inferred from homology"/>
<dbReference type="InterPro" id="IPR050860">
    <property type="entry name" value="FeoB_GTPase"/>
</dbReference>
<evidence type="ECO:0000256" key="4">
    <source>
        <dbReference type="ARBA" id="ARBA00022475"/>
    </source>
</evidence>
<evidence type="ECO:0000256" key="12">
    <source>
        <dbReference type="ARBA" id="ARBA00023136"/>
    </source>
</evidence>
<feature type="binding site" evidence="16">
    <location>
        <position position="55"/>
    </location>
    <ligand>
        <name>Mg(2+)</name>
        <dbReference type="ChEBI" id="CHEBI:18420"/>
        <label>2</label>
    </ligand>
</feature>
<evidence type="ECO:0000256" key="14">
    <source>
        <dbReference type="NCBIfam" id="TIGR00437"/>
    </source>
</evidence>
<dbReference type="PANTHER" id="PTHR43185:SF1">
    <property type="entry name" value="FE(2+) TRANSPORTER FEOB"/>
    <property type="match status" value="1"/>
</dbReference>
<dbReference type="Pfam" id="PF17910">
    <property type="entry name" value="FeoB_Cyto"/>
    <property type="match status" value="1"/>
</dbReference>
<keyword evidence="5 17" id="KW-0410">Iron transport</keyword>
<feature type="binding site" evidence="15">
    <location>
        <begin position="43"/>
        <end position="50"/>
    </location>
    <ligand>
        <name>GTP</name>
        <dbReference type="ChEBI" id="CHEBI:37565"/>
        <label>1</label>
    </ligand>
</feature>
<evidence type="ECO:0000256" key="2">
    <source>
        <dbReference type="ARBA" id="ARBA00004651"/>
    </source>
</evidence>
<feature type="binding site" evidence="15">
    <location>
        <begin position="68"/>
        <end position="72"/>
    </location>
    <ligand>
        <name>GTP</name>
        <dbReference type="ChEBI" id="CHEBI:37565"/>
        <label>1</label>
    </ligand>
</feature>
<keyword evidence="4" id="KW-1003">Cell membrane</keyword>
<evidence type="ECO:0000256" key="6">
    <source>
        <dbReference type="ARBA" id="ARBA00022692"/>
    </source>
</evidence>
<dbReference type="CDD" id="cd01879">
    <property type="entry name" value="FeoB"/>
    <property type="match status" value="1"/>
</dbReference>
<evidence type="ECO:0000256" key="11">
    <source>
        <dbReference type="ARBA" id="ARBA00023134"/>
    </source>
</evidence>
<dbReference type="Pfam" id="PF07664">
    <property type="entry name" value="FeoB_C"/>
    <property type="match status" value="1"/>
</dbReference>